<accession>A0ACA9MPE4</accession>
<keyword evidence="2" id="KW-1185">Reference proteome</keyword>
<dbReference type="EMBL" id="CAJVPU010010238">
    <property type="protein sequence ID" value="CAG8603748.1"/>
    <property type="molecule type" value="Genomic_DNA"/>
</dbReference>
<proteinExistence type="predicted"/>
<feature type="non-terminal residue" evidence="1">
    <location>
        <position position="1"/>
    </location>
</feature>
<sequence>VAELGGIDKSRHANSLKFGVALSIVHQYLSGNFVKLGFLIDDAENGLS</sequence>
<organism evidence="1 2">
    <name type="scientific">Dentiscutata heterogama</name>
    <dbReference type="NCBI Taxonomy" id="1316150"/>
    <lineage>
        <taxon>Eukaryota</taxon>
        <taxon>Fungi</taxon>
        <taxon>Fungi incertae sedis</taxon>
        <taxon>Mucoromycota</taxon>
        <taxon>Glomeromycotina</taxon>
        <taxon>Glomeromycetes</taxon>
        <taxon>Diversisporales</taxon>
        <taxon>Gigasporaceae</taxon>
        <taxon>Dentiscutata</taxon>
    </lineage>
</organism>
<gene>
    <name evidence="1" type="ORF">DHETER_LOCUS7357</name>
</gene>
<dbReference type="Proteomes" id="UP000789702">
    <property type="component" value="Unassembled WGS sequence"/>
</dbReference>
<name>A0ACA9MPE4_9GLOM</name>
<evidence type="ECO:0000313" key="2">
    <source>
        <dbReference type="Proteomes" id="UP000789702"/>
    </source>
</evidence>
<comment type="caution">
    <text evidence="1">The sequence shown here is derived from an EMBL/GenBank/DDBJ whole genome shotgun (WGS) entry which is preliminary data.</text>
</comment>
<evidence type="ECO:0000313" key="1">
    <source>
        <dbReference type="EMBL" id="CAG8603748.1"/>
    </source>
</evidence>
<protein>
    <submittedName>
        <fullName evidence="1">1818_t:CDS:1</fullName>
    </submittedName>
</protein>
<reference evidence="1" key="1">
    <citation type="submission" date="2021-06" db="EMBL/GenBank/DDBJ databases">
        <authorList>
            <person name="Kallberg Y."/>
            <person name="Tangrot J."/>
            <person name="Rosling A."/>
        </authorList>
    </citation>
    <scope>NUCLEOTIDE SEQUENCE</scope>
    <source>
        <strain evidence="1">IL203A</strain>
    </source>
</reference>